<dbReference type="RefSeq" id="WP_072886300.1">
    <property type="nucleotide sequence ID" value="NZ_FQVO01000023.1"/>
</dbReference>
<dbReference type="EMBL" id="FQVO01000023">
    <property type="protein sequence ID" value="SHF45671.1"/>
    <property type="molecule type" value="Genomic_DNA"/>
</dbReference>
<sequence length="65" mass="7149">MKNLKKLSKENLKSVKGGITPECVAAQQAAVACYSTLAACQADPNSYEPTFGTSFCMHYCNRYCY</sequence>
<organism evidence="1 2">
    <name type="scientific">Chryseobacterium takakiae</name>
    <dbReference type="NCBI Taxonomy" id="1302685"/>
    <lineage>
        <taxon>Bacteria</taxon>
        <taxon>Pseudomonadati</taxon>
        <taxon>Bacteroidota</taxon>
        <taxon>Flavobacteriia</taxon>
        <taxon>Flavobacteriales</taxon>
        <taxon>Weeksellaceae</taxon>
        <taxon>Chryseobacterium group</taxon>
        <taxon>Chryseobacterium</taxon>
    </lineage>
</organism>
<dbReference type="InterPro" id="IPR058074">
    <property type="entry name" value="Bacteriocin-like"/>
</dbReference>
<reference evidence="2" key="1">
    <citation type="submission" date="2016-11" db="EMBL/GenBank/DDBJ databases">
        <authorList>
            <person name="Varghese N."/>
            <person name="Submissions S."/>
        </authorList>
    </citation>
    <scope>NUCLEOTIDE SEQUENCE [LARGE SCALE GENOMIC DNA]</scope>
    <source>
        <strain evidence="2">DSM 26898</strain>
    </source>
</reference>
<proteinExistence type="predicted"/>
<name>A0A1M5BTL3_9FLAO</name>
<protein>
    <recommendedName>
        <fullName evidence="3">Bacteriocin-type signal sequence-containing protein</fullName>
    </recommendedName>
</protein>
<gene>
    <name evidence="1" type="ORF">SAMN05444408_12316</name>
</gene>
<keyword evidence="2" id="KW-1185">Reference proteome</keyword>
<dbReference type="PROSITE" id="PS51257">
    <property type="entry name" value="PROKAR_LIPOPROTEIN"/>
    <property type="match status" value="1"/>
</dbReference>
<evidence type="ECO:0000313" key="1">
    <source>
        <dbReference type="EMBL" id="SHF45671.1"/>
    </source>
</evidence>
<dbReference type="NCBIfam" id="NF047798">
    <property type="entry name" value="leader_Chryseo"/>
    <property type="match status" value="1"/>
</dbReference>
<dbReference type="AlphaFoldDB" id="A0A1M5BTL3"/>
<accession>A0A1M5BTL3</accession>
<evidence type="ECO:0008006" key="3">
    <source>
        <dbReference type="Google" id="ProtNLM"/>
    </source>
</evidence>
<evidence type="ECO:0000313" key="2">
    <source>
        <dbReference type="Proteomes" id="UP000184236"/>
    </source>
</evidence>
<dbReference type="Proteomes" id="UP000184236">
    <property type="component" value="Unassembled WGS sequence"/>
</dbReference>